<comment type="caution">
    <text evidence="4">The sequence shown here is derived from an EMBL/GenBank/DDBJ whole genome shotgun (WGS) entry which is preliminary data.</text>
</comment>
<dbReference type="InterPro" id="IPR038717">
    <property type="entry name" value="Tc1-like_DDE_dom"/>
</dbReference>
<dbReference type="InterPro" id="IPR032447">
    <property type="entry name" value="Cyclin-A_N"/>
</dbReference>
<dbReference type="Pfam" id="PF13358">
    <property type="entry name" value="DDE_3"/>
    <property type="match status" value="1"/>
</dbReference>
<dbReference type="Proteomes" id="UP001176940">
    <property type="component" value="Unassembled WGS sequence"/>
</dbReference>
<evidence type="ECO:0000259" key="3">
    <source>
        <dbReference type="Pfam" id="PF16500"/>
    </source>
</evidence>
<name>A0ABN9L4W5_9NEOB</name>
<dbReference type="Pfam" id="PF16500">
    <property type="entry name" value="Cyclin_N2"/>
    <property type="match status" value="1"/>
</dbReference>
<gene>
    <name evidence="4" type="ORF">RIMI_LOCUS5396456</name>
</gene>
<dbReference type="Gene3D" id="3.30.420.10">
    <property type="entry name" value="Ribonuclease H-like superfamily/Ribonuclease H"/>
    <property type="match status" value="1"/>
</dbReference>
<feature type="region of interest" description="Disordered" evidence="1">
    <location>
        <begin position="1"/>
        <end position="29"/>
    </location>
</feature>
<protein>
    <recommendedName>
        <fullName evidence="6">Tc1-like transposase DDE domain-containing protein</fullName>
    </recommendedName>
</protein>
<dbReference type="EMBL" id="CAUEEQ010009184">
    <property type="protein sequence ID" value="CAJ0933265.1"/>
    <property type="molecule type" value="Genomic_DNA"/>
</dbReference>
<feature type="compositionally biased region" description="Polar residues" evidence="1">
    <location>
        <begin position="12"/>
        <end position="22"/>
    </location>
</feature>
<evidence type="ECO:0000313" key="5">
    <source>
        <dbReference type="Proteomes" id="UP001176940"/>
    </source>
</evidence>
<feature type="domain" description="Cyclin-A N-terminal APC/C binding region" evidence="3">
    <location>
        <begin position="30"/>
        <end position="137"/>
    </location>
</feature>
<evidence type="ECO:0000259" key="2">
    <source>
        <dbReference type="Pfam" id="PF13358"/>
    </source>
</evidence>
<proteinExistence type="predicted"/>
<sequence>MSHFVLRDENQENVQPRKQLSGQHAPPGGRTVLGVLQENRGLRAQRGGKPQAPILAANNTLGINDENYGRIPAGKTTGKQTTFTIHVDEPDCTNYKKQTLAKKPMHDENLKQLNSVVISLGHRQPLAPIEMPTTVSFEELVGPFRVEDGVKLNSQTYCQFLEDFFKQWYRKKSVSFKKNMIFMQDNAPSHASNYSTAWLASKGLKEEKIMTWPPCSPDLNPIENLWSLIKCEIYREGKQSTSRKSVWEAVVPAARNVDRKQIMQLTIYG</sequence>
<evidence type="ECO:0008006" key="6">
    <source>
        <dbReference type="Google" id="ProtNLM"/>
    </source>
</evidence>
<keyword evidence="5" id="KW-1185">Reference proteome</keyword>
<organism evidence="4 5">
    <name type="scientific">Ranitomeya imitator</name>
    <name type="common">mimic poison frog</name>
    <dbReference type="NCBI Taxonomy" id="111125"/>
    <lineage>
        <taxon>Eukaryota</taxon>
        <taxon>Metazoa</taxon>
        <taxon>Chordata</taxon>
        <taxon>Craniata</taxon>
        <taxon>Vertebrata</taxon>
        <taxon>Euteleostomi</taxon>
        <taxon>Amphibia</taxon>
        <taxon>Batrachia</taxon>
        <taxon>Anura</taxon>
        <taxon>Neobatrachia</taxon>
        <taxon>Hyloidea</taxon>
        <taxon>Dendrobatidae</taxon>
        <taxon>Dendrobatinae</taxon>
        <taxon>Ranitomeya</taxon>
    </lineage>
</organism>
<evidence type="ECO:0000256" key="1">
    <source>
        <dbReference type="SAM" id="MobiDB-lite"/>
    </source>
</evidence>
<dbReference type="InterPro" id="IPR036397">
    <property type="entry name" value="RNaseH_sf"/>
</dbReference>
<accession>A0ABN9L4W5</accession>
<evidence type="ECO:0000313" key="4">
    <source>
        <dbReference type="EMBL" id="CAJ0933265.1"/>
    </source>
</evidence>
<feature type="compositionally biased region" description="Basic and acidic residues" evidence="1">
    <location>
        <begin position="1"/>
        <end position="10"/>
    </location>
</feature>
<reference evidence="4" key="1">
    <citation type="submission" date="2023-07" db="EMBL/GenBank/DDBJ databases">
        <authorList>
            <person name="Stuckert A."/>
        </authorList>
    </citation>
    <scope>NUCLEOTIDE SEQUENCE</scope>
</reference>
<feature type="domain" description="Tc1-like transposase DDE" evidence="2">
    <location>
        <begin position="152"/>
        <end position="235"/>
    </location>
</feature>